<accession>A0A1D8KCQ5</accession>
<reference evidence="1 2" key="1">
    <citation type="submission" date="2016-09" db="EMBL/GenBank/DDBJ databases">
        <title>Acidihalobacter prosperus V6 (DSM14174).</title>
        <authorList>
            <person name="Khaleque H.N."/>
            <person name="Ramsay J.P."/>
            <person name="Murphy R.J.T."/>
            <person name="Kaksonen A.H."/>
            <person name="Boxall N.J."/>
            <person name="Watkin E.L.J."/>
        </authorList>
    </citation>
    <scope>NUCLEOTIDE SEQUENCE [LARGE SCALE GENOMIC DNA]</scope>
    <source>
        <strain evidence="1 2">V6</strain>
        <plasmid evidence="2">papv6</plasmid>
    </source>
</reference>
<evidence type="ECO:0000313" key="1">
    <source>
        <dbReference type="EMBL" id="AOV18734.1"/>
    </source>
</evidence>
<sequence>MANLVRGRFFEARLVGKIESYCPTQENLMKLLQIIFATAIAFVAAPAHAAHMNGNIDYSVSNRRGDVYLTLKNRRSDTPAAIQSVTLSFQGGGDQDVFNGPEKPIAGSTTFDLGGAHHLAELVWPHGHLSKFRGFDVSTQNSCTNCIERAFILQTKIDYSGKTHQNNVLDLYMFYYY</sequence>
<dbReference type="EMBL" id="CP017449">
    <property type="protein sequence ID" value="AOV18734.1"/>
    <property type="molecule type" value="Genomic_DNA"/>
</dbReference>
<dbReference type="RefSeq" id="WP_070074257.1">
    <property type="nucleotide sequence ID" value="NZ_CP017449.1"/>
</dbReference>
<dbReference type="KEGG" id="aaeo:BJI67_15945"/>
<evidence type="ECO:0000313" key="2">
    <source>
        <dbReference type="Proteomes" id="UP000095342"/>
    </source>
</evidence>
<proteinExistence type="predicted"/>
<dbReference type="AlphaFoldDB" id="A0A1D8KCQ5"/>
<keyword evidence="2" id="KW-1185">Reference proteome</keyword>
<protein>
    <submittedName>
        <fullName evidence="1">Uncharacterized protein</fullName>
    </submittedName>
</protein>
<organism evidence="1 2">
    <name type="scientific">Acidihalobacter aeolianus</name>
    <dbReference type="NCBI Taxonomy" id="2792603"/>
    <lineage>
        <taxon>Bacteria</taxon>
        <taxon>Pseudomonadati</taxon>
        <taxon>Pseudomonadota</taxon>
        <taxon>Gammaproteobacteria</taxon>
        <taxon>Chromatiales</taxon>
        <taxon>Ectothiorhodospiraceae</taxon>
        <taxon>Acidihalobacter</taxon>
    </lineage>
</organism>
<name>A0A1D8KCQ5_9GAMM</name>
<geneLocation type="plasmid" evidence="2">
    <name>papv6</name>
</geneLocation>
<gene>
    <name evidence="1" type="ORF">BJI67_15945</name>
</gene>
<keyword evidence="1" id="KW-0614">Plasmid</keyword>
<dbReference type="Proteomes" id="UP000095342">
    <property type="component" value="Plasmid pAPV6"/>
</dbReference>